<dbReference type="Proteomes" id="UP001208570">
    <property type="component" value="Unassembled WGS sequence"/>
</dbReference>
<dbReference type="EMBL" id="JAODUP010000474">
    <property type="protein sequence ID" value="KAK2148923.1"/>
    <property type="molecule type" value="Genomic_DNA"/>
</dbReference>
<protein>
    <recommendedName>
        <fullName evidence="9">Homeobox domain-containing protein</fullName>
    </recommendedName>
</protein>
<sequence>MSSTDVFSGSAPGRHENIVTSLEDVKAVMLVASGSGSPTDKLCVHAENNFVACPPRNRRQRTKFSKLQLDTLEALFKETRYPDIYMREETAQKLDLTESKIQVWFKNRRAKCKQQQHHQQNVSVLAGVEKTGGTLSGIQTTKPRTSSGSFSSSTHYASLSETPMPSRKGVSCNATPTVKYHCLQQFNAETGENSGLQPGHSVQNENVSPSYDAWVSCREDRATTDGYQSNATSDLNAEMFQQYPPPAAYQHQFHHQDGHRYVNACSSPYDHVDESRVQDMHDQRPIGYVNTCPVGYMCPPNFSHQEPYSNFGDDTNRIEVSAAYGMLPSSPDTNAEYQVFTELENYIHRNALWIQQSLPELAQACPL</sequence>
<feature type="domain" description="Homeobox" evidence="9">
    <location>
        <begin position="55"/>
        <end position="115"/>
    </location>
</feature>
<dbReference type="GO" id="GO:0005634">
    <property type="term" value="C:nucleus"/>
    <property type="evidence" value="ECO:0007669"/>
    <property type="project" value="UniProtKB-SubCell"/>
</dbReference>
<evidence type="ECO:0000313" key="10">
    <source>
        <dbReference type="EMBL" id="KAK2148923.1"/>
    </source>
</evidence>
<dbReference type="FunFam" id="1.10.10.60:FF:000679">
    <property type="entry name" value="Homeobox protein aristaless"/>
    <property type="match status" value="1"/>
</dbReference>
<dbReference type="PANTHER" id="PTHR45793:SF5">
    <property type="entry name" value="HOMEOTIC PROTEIN OCELLILESS"/>
    <property type="match status" value="1"/>
</dbReference>
<keyword evidence="5 6" id="KW-0539">Nucleus</keyword>
<feature type="compositionally biased region" description="Polar residues" evidence="8">
    <location>
        <begin position="136"/>
        <end position="145"/>
    </location>
</feature>
<feature type="compositionally biased region" description="Polar residues" evidence="8">
    <location>
        <begin position="154"/>
        <end position="163"/>
    </location>
</feature>
<dbReference type="Gene3D" id="1.10.10.60">
    <property type="entry name" value="Homeodomain-like"/>
    <property type="match status" value="1"/>
</dbReference>
<feature type="region of interest" description="Disordered" evidence="8">
    <location>
        <begin position="135"/>
        <end position="170"/>
    </location>
</feature>
<evidence type="ECO:0000256" key="4">
    <source>
        <dbReference type="ARBA" id="ARBA00023155"/>
    </source>
</evidence>
<accession>A0AAD9J9E7</accession>
<evidence type="ECO:0000256" key="6">
    <source>
        <dbReference type="PROSITE-ProRule" id="PRU00108"/>
    </source>
</evidence>
<evidence type="ECO:0000259" key="9">
    <source>
        <dbReference type="PROSITE" id="PS50071"/>
    </source>
</evidence>
<name>A0AAD9J9E7_9ANNE</name>
<proteinExistence type="predicted"/>
<dbReference type="SUPFAM" id="SSF46689">
    <property type="entry name" value="Homeodomain-like"/>
    <property type="match status" value="1"/>
</dbReference>
<feature type="DNA-binding region" description="Homeobox" evidence="6">
    <location>
        <begin position="57"/>
        <end position="116"/>
    </location>
</feature>
<evidence type="ECO:0000313" key="11">
    <source>
        <dbReference type="Proteomes" id="UP001208570"/>
    </source>
</evidence>
<evidence type="ECO:0000256" key="8">
    <source>
        <dbReference type="SAM" id="MobiDB-lite"/>
    </source>
</evidence>
<dbReference type="GO" id="GO:0000978">
    <property type="term" value="F:RNA polymerase II cis-regulatory region sequence-specific DNA binding"/>
    <property type="evidence" value="ECO:0007669"/>
    <property type="project" value="TreeGrafter"/>
</dbReference>
<keyword evidence="3 6" id="KW-0238">DNA-binding</keyword>
<evidence type="ECO:0000256" key="3">
    <source>
        <dbReference type="ARBA" id="ARBA00023125"/>
    </source>
</evidence>
<comment type="caution">
    <text evidence="10">The sequence shown here is derived from an EMBL/GenBank/DDBJ whole genome shotgun (WGS) entry which is preliminary data.</text>
</comment>
<dbReference type="Pfam" id="PF00046">
    <property type="entry name" value="Homeodomain"/>
    <property type="match status" value="1"/>
</dbReference>
<dbReference type="AlphaFoldDB" id="A0AAD9J9E7"/>
<dbReference type="SMART" id="SM00389">
    <property type="entry name" value="HOX"/>
    <property type="match status" value="1"/>
</dbReference>
<dbReference type="PANTHER" id="PTHR45793">
    <property type="entry name" value="HOMEOBOX PROTEIN"/>
    <property type="match status" value="1"/>
</dbReference>
<dbReference type="CDD" id="cd00086">
    <property type="entry name" value="homeodomain"/>
    <property type="match status" value="1"/>
</dbReference>
<dbReference type="GO" id="GO:0000981">
    <property type="term" value="F:DNA-binding transcription factor activity, RNA polymerase II-specific"/>
    <property type="evidence" value="ECO:0007669"/>
    <property type="project" value="TreeGrafter"/>
</dbReference>
<evidence type="ECO:0000256" key="2">
    <source>
        <dbReference type="ARBA" id="ARBA00022473"/>
    </source>
</evidence>
<dbReference type="InterPro" id="IPR001356">
    <property type="entry name" value="HD"/>
</dbReference>
<organism evidence="10 11">
    <name type="scientific">Paralvinella palmiformis</name>
    <dbReference type="NCBI Taxonomy" id="53620"/>
    <lineage>
        <taxon>Eukaryota</taxon>
        <taxon>Metazoa</taxon>
        <taxon>Spiralia</taxon>
        <taxon>Lophotrochozoa</taxon>
        <taxon>Annelida</taxon>
        <taxon>Polychaeta</taxon>
        <taxon>Sedentaria</taxon>
        <taxon>Canalipalpata</taxon>
        <taxon>Terebellida</taxon>
        <taxon>Terebelliformia</taxon>
        <taxon>Alvinellidae</taxon>
        <taxon>Paralvinella</taxon>
    </lineage>
</organism>
<dbReference type="InterPro" id="IPR009057">
    <property type="entry name" value="Homeodomain-like_sf"/>
</dbReference>
<keyword evidence="4 6" id="KW-0371">Homeobox</keyword>
<reference evidence="10" key="1">
    <citation type="journal article" date="2023" name="Mol. Biol. Evol.">
        <title>Third-Generation Sequencing Reveals the Adaptive Role of the Epigenome in Three Deep-Sea Polychaetes.</title>
        <authorList>
            <person name="Perez M."/>
            <person name="Aroh O."/>
            <person name="Sun Y."/>
            <person name="Lan Y."/>
            <person name="Juniper S.K."/>
            <person name="Young C.R."/>
            <person name="Angers B."/>
            <person name="Qian P.Y."/>
        </authorList>
    </citation>
    <scope>NUCLEOTIDE SEQUENCE</scope>
    <source>
        <strain evidence="10">P08H-3</strain>
    </source>
</reference>
<comment type="subcellular location">
    <subcellularLocation>
        <location evidence="1 6 7">Nucleus</location>
    </subcellularLocation>
</comment>
<gene>
    <name evidence="10" type="ORF">LSH36_474g00030</name>
</gene>
<evidence type="ECO:0000256" key="1">
    <source>
        <dbReference type="ARBA" id="ARBA00004123"/>
    </source>
</evidence>
<dbReference type="PROSITE" id="PS50071">
    <property type="entry name" value="HOMEOBOX_2"/>
    <property type="match status" value="1"/>
</dbReference>
<evidence type="ECO:0000256" key="5">
    <source>
        <dbReference type="ARBA" id="ARBA00023242"/>
    </source>
</evidence>
<keyword evidence="11" id="KW-1185">Reference proteome</keyword>
<keyword evidence="2" id="KW-0217">Developmental protein</keyword>
<evidence type="ECO:0000256" key="7">
    <source>
        <dbReference type="RuleBase" id="RU000682"/>
    </source>
</evidence>